<keyword evidence="4" id="KW-0158">Chromosome</keyword>
<dbReference type="InterPro" id="IPR003395">
    <property type="entry name" value="RecF/RecN/SMC_N"/>
</dbReference>
<evidence type="ECO:0000256" key="5">
    <source>
        <dbReference type="ARBA" id="ARBA00022741"/>
    </source>
</evidence>
<name>A0A8H7PL80_9FUNG</name>
<dbReference type="GO" id="GO:0035861">
    <property type="term" value="C:site of double-strand break"/>
    <property type="evidence" value="ECO:0007669"/>
    <property type="project" value="TreeGrafter"/>
</dbReference>
<evidence type="ECO:0000256" key="1">
    <source>
        <dbReference type="ARBA" id="ARBA00004123"/>
    </source>
</evidence>
<keyword evidence="8 12" id="KW-0175">Coiled coil</keyword>
<comment type="caution">
    <text evidence="15">The sequence shown here is derived from an EMBL/GenBank/DDBJ whole genome shotgun (WGS) entry which is preliminary data.</text>
</comment>
<evidence type="ECO:0000256" key="13">
    <source>
        <dbReference type="SAM" id="MobiDB-lite"/>
    </source>
</evidence>
<comment type="subcellular location">
    <subcellularLocation>
        <location evidence="2">Chromosome</location>
    </subcellularLocation>
    <subcellularLocation>
        <location evidence="1">Nucleus</location>
    </subcellularLocation>
</comment>
<proteinExistence type="inferred from homology"/>
<keyword evidence="11" id="KW-0539">Nucleus</keyword>
<feature type="compositionally biased region" description="Basic and acidic residues" evidence="13">
    <location>
        <begin position="483"/>
        <end position="508"/>
    </location>
</feature>
<dbReference type="GO" id="GO:0005524">
    <property type="term" value="F:ATP binding"/>
    <property type="evidence" value="ECO:0007669"/>
    <property type="project" value="UniProtKB-KW"/>
</dbReference>
<dbReference type="GO" id="GO:0000724">
    <property type="term" value="P:double-strand break repair via homologous recombination"/>
    <property type="evidence" value="ECO:0007669"/>
    <property type="project" value="TreeGrafter"/>
</dbReference>
<comment type="similarity">
    <text evidence="3">Belongs to the SMC family. SMC6 subfamily.</text>
</comment>
<feature type="domain" description="RecF/RecN/SMC N-terminal" evidence="14">
    <location>
        <begin position="93"/>
        <end position="206"/>
    </location>
</feature>
<dbReference type="Gene3D" id="3.40.50.300">
    <property type="entry name" value="P-loop containing nucleotide triphosphate hydrolases"/>
    <property type="match status" value="2"/>
</dbReference>
<reference evidence="15" key="1">
    <citation type="submission" date="2020-12" db="EMBL/GenBank/DDBJ databases">
        <title>Metabolic potential, ecology and presence of endohyphal bacteria is reflected in genomic diversity of Mucoromycotina.</title>
        <authorList>
            <person name="Muszewska A."/>
            <person name="Okrasinska A."/>
            <person name="Steczkiewicz K."/>
            <person name="Drgas O."/>
            <person name="Orlowska M."/>
            <person name="Perlinska-Lenart U."/>
            <person name="Aleksandrzak-Piekarczyk T."/>
            <person name="Szatraj K."/>
            <person name="Zielenkiewicz U."/>
            <person name="Pilsyk S."/>
            <person name="Malc E."/>
            <person name="Mieczkowski P."/>
            <person name="Kruszewska J.S."/>
            <person name="Biernat P."/>
            <person name="Pawlowska J."/>
        </authorList>
    </citation>
    <scope>NUCLEOTIDE SEQUENCE</scope>
    <source>
        <strain evidence="15">WA0000051536</strain>
    </source>
</reference>
<sequence length="1121" mass="128675">MPASLKRSLEQADFPGEGTSAGGAIPEHAQYKRKRQNLVVTEAESSSEVDSTDVSLHDDNEDDNVEHTTRPARLSLAGVGNAQLLDGSCSGTIESMELVNFMCHKYLKMDFGSKINFVIGHNGSGKSAILTGLTIALGAKATITNRASNLGALVKGGTSVGQVVVKISNRGSDAYRPDLYGESIIIERRISKDGASGYKIKSASGKTLSTKREELTAICDHMLIQVDNPLTILSQDSARQFLNSSTPEDKYKFFMKGTQLTQLSSDYEQIRESIDDTLHIITKNKAGLDDLHKKAKEAELRYREMVEAQELEDKIDDLNNELVWLQIITKEKDVAAAQLDARKATETLRASEAAFERQQEELERMKQEKEEIEKKITDCRSASMPYAEERRRLMEAVRDKEKNLQHILDQGREINNTVKGLRARIKTYEAQIKEESAKLESANRSRREEYTNKIVGLQSDLDAARTRFDAVEKQQVELSNQEEESRRRKDEMEMEIRRSERERNEVEKTIKDMQSQKENRLRAFGHNMPELVERISQENRWRGRTPVGPFGRYIKLERPEFANVLESTIGRLLNNFVVETFEDKRLLSQMLDRHGLSNCQIFVAKYDIFDYSSGEPDSRFLTILRALKFENEWVKRQMIISTNIEKIILMTDRAEADRVMYNNGQPLHNVKSCFTSQGHRVGANTGMRTESLPMYRGTPRLSADVEGKLRESEQRLESIRQAIQLQRKDATELETVIADIRRKNGELEAEKRQLNGKIRKYRSSIGELEDKMKEDEPVNIAAIEEEKKELEDSIEVYRRQFSDMRVQQLKAKEEQLPFQQQLKAVEEKIAHSDKELSSLRGQLVDKTNDCEIKIRAIASLRNKVESERIRVEGLRRSAEELEKTCKEWITAAVQEYPDRVTPSKTREQLEREVRYLETRKSEQENSCGASLEEIQEEAEKALQDWDKAKKAIEEMEVFVKIMSKALQERMERWQQFLMFIAIRAKHHFTYYMLRRGDSGRLRFNHRKQRLEVQVATGDQFQKGTRHKDSKSLSGGEKSFSQISLLLSLWQGIASPVFCLDEFDVYMDAVNRKQSMRMMVEAARENSSQYILITPQDASSMSPGPDVMIHRLADPERGDTLQ</sequence>
<evidence type="ECO:0000256" key="8">
    <source>
        <dbReference type="ARBA" id="ARBA00023054"/>
    </source>
</evidence>
<keyword evidence="7" id="KW-0067">ATP-binding</keyword>
<dbReference type="GO" id="GO:0030915">
    <property type="term" value="C:Smc5-Smc6 complex"/>
    <property type="evidence" value="ECO:0007669"/>
    <property type="project" value="TreeGrafter"/>
</dbReference>
<evidence type="ECO:0000259" key="14">
    <source>
        <dbReference type="Pfam" id="PF02463"/>
    </source>
</evidence>
<dbReference type="Proteomes" id="UP000612746">
    <property type="component" value="Unassembled WGS sequence"/>
</dbReference>
<dbReference type="PROSITE" id="PS00018">
    <property type="entry name" value="EF_HAND_1"/>
    <property type="match status" value="1"/>
</dbReference>
<evidence type="ECO:0000256" key="2">
    <source>
        <dbReference type="ARBA" id="ARBA00004286"/>
    </source>
</evidence>
<dbReference type="SUPFAM" id="SSF52540">
    <property type="entry name" value="P-loop containing nucleoside triphosphate hydrolases"/>
    <property type="match status" value="2"/>
</dbReference>
<keyword evidence="9" id="KW-0233">DNA recombination</keyword>
<evidence type="ECO:0000313" key="16">
    <source>
        <dbReference type="Proteomes" id="UP000612746"/>
    </source>
</evidence>
<feature type="region of interest" description="Disordered" evidence="13">
    <location>
        <begin position="1"/>
        <end position="69"/>
    </location>
</feature>
<keyword evidence="5" id="KW-0547">Nucleotide-binding</keyword>
<evidence type="ECO:0000256" key="6">
    <source>
        <dbReference type="ARBA" id="ARBA00022763"/>
    </source>
</evidence>
<evidence type="ECO:0000256" key="12">
    <source>
        <dbReference type="SAM" id="Coils"/>
    </source>
</evidence>
<evidence type="ECO:0000256" key="9">
    <source>
        <dbReference type="ARBA" id="ARBA00023172"/>
    </source>
</evidence>
<accession>A0A8H7PL80</accession>
<dbReference type="Gene3D" id="1.10.287.1490">
    <property type="match status" value="1"/>
</dbReference>
<dbReference type="EMBL" id="JAEPRA010000014">
    <property type="protein sequence ID" value="KAG2175961.1"/>
    <property type="molecule type" value="Genomic_DNA"/>
</dbReference>
<protein>
    <recommendedName>
        <fullName evidence="14">RecF/RecN/SMC N-terminal domain-containing protein</fullName>
    </recommendedName>
</protein>
<feature type="domain" description="RecF/RecN/SMC N-terminal" evidence="14">
    <location>
        <begin position="469"/>
        <end position="1095"/>
    </location>
</feature>
<evidence type="ECO:0000256" key="4">
    <source>
        <dbReference type="ARBA" id="ARBA00022454"/>
    </source>
</evidence>
<feature type="region of interest" description="Disordered" evidence="13">
    <location>
        <begin position="475"/>
        <end position="508"/>
    </location>
</feature>
<dbReference type="Pfam" id="PF02463">
    <property type="entry name" value="SMC_N"/>
    <property type="match status" value="2"/>
</dbReference>
<evidence type="ECO:0000256" key="10">
    <source>
        <dbReference type="ARBA" id="ARBA00023204"/>
    </source>
</evidence>
<feature type="coiled-coil region" evidence="12">
    <location>
        <begin position="702"/>
        <end position="955"/>
    </location>
</feature>
<dbReference type="GO" id="GO:0005634">
    <property type="term" value="C:nucleus"/>
    <property type="evidence" value="ECO:0007669"/>
    <property type="project" value="UniProtKB-SubCell"/>
</dbReference>
<evidence type="ECO:0000313" key="15">
    <source>
        <dbReference type="EMBL" id="KAG2175961.1"/>
    </source>
</evidence>
<organism evidence="15 16">
    <name type="scientific">Umbelopsis vinacea</name>
    <dbReference type="NCBI Taxonomy" id="44442"/>
    <lineage>
        <taxon>Eukaryota</taxon>
        <taxon>Fungi</taxon>
        <taxon>Fungi incertae sedis</taxon>
        <taxon>Mucoromycota</taxon>
        <taxon>Mucoromycotina</taxon>
        <taxon>Umbelopsidomycetes</taxon>
        <taxon>Umbelopsidales</taxon>
        <taxon>Umbelopsidaceae</taxon>
        <taxon>Umbelopsis</taxon>
    </lineage>
</organism>
<dbReference type="InterPro" id="IPR018247">
    <property type="entry name" value="EF_Hand_1_Ca_BS"/>
</dbReference>
<evidence type="ECO:0000256" key="11">
    <source>
        <dbReference type="ARBA" id="ARBA00023242"/>
    </source>
</evidence>
<keyword evidence="16" id="KW-1185">Reference proteome</keyword>
<dbReference type="OrthoDB" id="10072614at2759"/>
<keyword evidence="6" id="KW-0227">DNA damage</keyword>
<dbReference type="PANTHER" id="PTHR19306:SF6">
    <property type="entry name" value="STRUCTURAL MAINTENANCE OF CHROMOSOMES PROTEIN 6"/>
    <property type="match status" value="1"/>
</dbReference>
<dbReference type="GO" id="GO:0003697">
    <property type="term" value="F:single-stranded DNA binding"/>
    <property type="evidence" value="ECO:0007669"/>
    <property type="project" value="TreeGrafter"/>
</dbReference>
<dbReference type="PANTHER" id="PTHR19306">
    <property type="entry name" value="STRUCTURAL MAINTENANCE OF CHROMOSOMES 5,6 SMC5, SMC6"/>
    <property type="match status" value="1"/>
</dbReference>
<keyword evidence="10" id="KW-0234">DNA repair</keyword>
<dbReference type="GO" id="GO:0003684">
    <property type="term" value="F:damaged DNA binding"/>
    <property type="evidence" value="ECO:0007669"/>
    <property type="project" value="TreeGrafter"/>
</dbReference>
<dbReference type="AlphaFoldDB" id="A0A8H7PL80"/>
<dbReference type="InterPro" id="IPR027417">
    <property type="entry name" value="P-loop_NTPase"/>
</dbReference>
<evidence type="ECO:0000256" key="7">
    <source>
        <dbReference type="ARBA" id="ARBA00022840"/>
    </source>
</evidence>
<gene>
    <name evidence="15" type="ORF">INT44_000439</name>
</gene>
<evidence type="ECO:0000256" key="3">
    <source>
        <dbReference type="ARBA" id="ARBA00006793"/>
    </source>
</evidence>